<protein>
    <submittedName>
        <fullName evidence="2">Protein YgfX</fullName>
    </submittedName>
</protein>
<proteinExistence type="predicted"/>
<keyword evidence="1" id="KW-0812">Transmembrane</keyword>
<name>A0ABY9MQN4_9GAMM</name>
<evidence type="ECO:0000313" key="3">
    <source>
        <dbReference type="Proteomes" id="UP001236657"/>
    </source>
</evidence>
<sequence>MDNQPPLYLQPVASRQLAVFMVLTHGLAAVVVLLMPALALGWKIPLWLLVAFSLRYFWRLHISRTAPQAIQEVRFYQVDNCLVRLTAAGVFARLDDSSFLQPWLCVLNLRTKAGKLHSLVLLPDSVPPDVLRQLRVRVKFSNADAATK</sequence>
<dbReference type="Pfam" id="PF07254">
    <property type="entry name" value="Cpta_toxin"/>
    <property type="match status" value="1"/>
</dbReference>
<gene>
    <name evidence="2" type="ORF">RCF98_16110</name>
</gene>
<keyword evidence="1" id="KW-0472">Membrane</keyword>
<organism evidence="2 3">
    <name type="scientific">Thiothrix lacustris</name>
    <dbReference type="NCBI Taxonomy" id="525917"/>
    <lineage>
        <taxon>Bacteria</taxon>
        <taxon>Pseudomonadati</taxon>
        <taxon>Pseudomonadota</taxon>
        <taxon>Gammaproteobacteria</taxon>
        <taxon>Thiotrichales</taxon>
        <taxon>Thiotrichaceae</taxon>
        <taxon>Thiothrix</taxon>
    </lineage>
</organism>
<evidence type="ECO:0000313" key="2">
    <source>
        <dbReference type="EMBL" id="WML90480.1"/>
    </source>
</evidence>
<evidence type="ECO:0000256" key="1">
    <source>
        <dbReference type="SAM" id="Phobius"/>
    </source>
</evidence>
<feature type="transmembrane region" description="Helical" evidence="1">
    <location>
        <begin position="12"/>
        <end position="34"/>
    </location>
</feature>
<keyword evidence="1" id="KW-1133">Transmembrane helix</keyword>
<accession>A0ABY9MQN4</accession>
<dbReference type="EMBL" id="CP133218">
    <property type="protein sequence ID" value="WML90480.1"/>
    <property type="molecule type" value="Genomic_DNA"/>
</dbReference>
<dbReference type="Proteomes" id="UP001236657">
    <property type="component" value="Chromosome"/>
</dbReference>
<reference evidence="2 3" key="1">
    <citation type="submission" date="2023-08" db="EMBL/GenBank/DDBJ databases">
        <title>New molecular markers tilS and rpoB for phylogenetic and monitoring studies of the genus Thiothrix biodiversity.</title>
        <authorList>
            <person name="Ravin N.V."/>
            <person name="Smolyakov D."/>
            <person name="Markov N.D."/>
            <person name="Beletsky A.V."/>
            <person name="Mardanov A.V."/>
            <person name="Rudenko T.S."/>
            <person name="Grabovich M.Y."/>
        </authorList>
    </citation>
    <scope>NUCLEOTIDE SEQUENCE [LARGE SCALE GENOMIC DNA]</scope>
    <source>
        <strain evidence="2 3">MK1</strain>
    </source>
</reference>
<dbReference type="RefSeq" id="WP_308894945.1">
    <property type="nucleotide sequence ID" value="NZ_CP133218.1"/>
</dbReference>
<dbReference type="InterPro" id="IPR009883">
    <property type="entry name" value="YgfX"/>
</dbReference>
<keyword evidence="3" id="KW-1185">Reference proteome</keyword>